<keyword evidence="2" id="KW-1185">Reference proteome</keyword>
<dbReference type="EMBL" id="PDEQ01000002">
    <property type="protein sequence ID" value="PEN14609.1"/>
    <property type="molecule type" value="Genomic_DNA"/>
</dbReference>
<sequence>MANIQDSLNQIMEIDGAVGAALVDYKSGMTLGTIGGGSLDMELAGAGNTEVVRAKKSIIKQLQLDEQIQDILITLDNQYHLIRMFHENDDIFTYVALNKEKSNLALARIQLEKIDGTLELN</sequence>
<organism evidence="1 2">
    <name type="scientific">Longibacter salinarum</name>
    <dbReference type="NCBI Taxonomy" id="1850348"/>
    <lineage>
        <taxon>Bacteria</taxon>
        <taxon>Pseudomonadati</taxon>
        <taxon>Rhodothermota</taxon>
        <taxon>Rhodothermia</taxon>
        <taxon>Rhodothermales</taxon>
        <taxon>Salisaetaceae</taxon>
        <taxon>Longibacter</taxon>
    </lineage>
</organism>
<protein>
    <recommendedName>
        <fullName evidence="3">Roadblock/LAMTOR2 domain-containing protein</fullName>
    </recommendedName>
</protein>
<proteinExistence type="predicted"/>
<dbReference type="Proteomes" id="UP000220102">
    <property type="component" value="Unassembled WGS sequence"/>
</dbReference>
<evidence type="ECO:0008006" key="3">
    <source>
        <dbReference type="Google" id="ProtNLM"/>
    </source>
</evidence>
<dbReference type="AlphaFoldDB" id="A0A2A8D0W0"/>
<evidence type="ECO:0000313" key="1">
    <source>
        <dbReference type="EMBL" id="PEN14609.1"/>
    </source>
</evidence>
<comment type="caution">
    <text evidence="1">The sequence shown here is derived from an EMBL/GenBank/DDBJ whole genome shotgun (WGS) entry which is preliminary data.</text>
</comment>
<accession>A0A2A8D0W0</accession>
<dbReference type="RefSeq" id="WP_098074782.1">
    <property type="nucleotide sequence ID" value="NZ_PDEQ01000002.1"/>
</dbReference>
<evidence type="ECO:0000313" key="2">
    <source>
        <dbReference type="Proteomes" id="UP000220102"/>
    </source>
</evidence>
<reference evidence="1 2" key="1">
    <citation type="submission" date="2017-10" db="EMBL/GenBank/DDBJ databases">
        <title>Draft genome of Longibacter Salinarum.</title>
        <authorList>
            <person name="Goh K.M."/>
            <person name="Shamsir M.S."/>
            <person name="Lim S.W."/>
        </authorList>
    </citation>
    <scope>NUCLEOTIDE SEQUENCE [LARGE SCALE GENOMIC DNA]</scope>
    <source>
        <strain evidence="1 2">KCTC 52045</strain>
    </source>
</reference>
<gene>
    <name evidence="1" type="ORF">CRI94_06195</name>
</gene>
<name>A0A2A8D0W0_9BACT</name>
<dbReference type="OrthoDB" id="572168at2"/>